<keyword evidence="2" id="KW-0472">Membrane</keyword>
<keyword evidence="2" id="KW-0812">Transmembrane</keyword>
<evidence type="ECO:0000313" key="3">
    <source>
        <dbReference type="EMBL" id="XBS69041.1"/>
    </source>
</evidence>
<evidence type="ECO:0000256" key="2">
    <source>
        <dbReference type="SAM" id="Phobius"/>
    </source>
</evidence>
<organism evidence="3">
    <name type="scientific">Acerihabitans sp. KWT182</name>
    <dbReference type="NCBI Taxonomy" id="3157919"/>
    <lineage>
        <taxon>Bacteria</taxon>
        <taxon>Pseudomonadati</taxon>
        <taxon>Pseudomonadota</taxon>
        <taxon>Gammaproteobacteria</taxon>
        <taxon>Enterobacterales</taxon>
        <taxon>Pectobacteriaceae</taxon>
        <taxon>Acerihabitans</taxon>
    </lineage>
</organism>
<reference evidence="3" key="1">
    <citation type="submission" date="2024-06" db="EMBL/GenBank/DDBJ databases">
        <authorList>
            <person name="Coelho C."/>
            <person name="Bento M."/>
            <person name="Garcia E."/>
            <person name="Camelo A."/>
            <person name="Brandao I."/>
            <person name="Espirito Santo C."/>
            <person name="Trovao J."/>
            <person name="Verissimo A."/>
            <person name="Costa J."/>
            <person name="Tiago I."/>
        </authorList>
    </citation>
    <scope>NUCLEOTIDE SEQUENCE</scope>
    <source>
        <strain evidence="3">KWT182</strain>
    </source>
</reference>
<name>A0AAU7Q7Z6_9GAMM</name>
<proteinExistence type="predicted"/>
<sequence length="159" mass="17574">MLSRLFTRRPGRAREKAGIFRYGIQSLSARLWFISVAALALGLPIITAIVLFVFNQFPELMWQRDQDMKAAHDVASGLVFDASGRPVSIAFKPQTAWLMNTAASEILYRICDQAGHTLLLSPPRAAFRPAGQSTSGRRVDPARKGDHRRATVRPGDAGR</sequence>
<keyword evidence="2" id="KW-1133">Transmembrane helix</keyword>
<evidence type="ECO:0000256" key="1">
    <source>
        <dbReference type="SAM" id="MobiDB-lite"/>
    </source>
</evidence>
<protein>
    <submittedName>
        <fullName evidence="3">Uncharacterized protein</fullName>
    </submittedName>
</protein>
<accession>A0AAU7Q7Z6</accession>
<dbReference type="EMBL" id="CP157947">
    <property type="protein sequence ID" value="XBS69041.1"/>
    <property type="molecule type" value="Genomic_DNA"/>
</dbReference>
<dbReference type="AlphaFoldDB" id="A0AAU7Q7Z6"/>
<gene>
    <name evidence="3" type="ORF">ABK905_21435</name>
</gene>
<feature type="transmembrane region" description="Helical" evidence="2">
    <location>
        <begin position="31"/>
        <end position="54"/>
    </location>
</feature>
<feature type="region of interest" description="Disordered" evidence="1">
    <location>
        <begin position="126"/>
        <end position="159"/>
    </location>
</feature>